<evidence type="ECO:0000313" key="3">
    <source>
        <dbReference type="Proteomes" id="UP000431485"/>
    </source>
</evidence>
<accession>A0A7X2V0V7</accession>
<feature type="domain" description="DUF4172" evidence="1">
    <location>
        <begin position="3"/>
        <end position="77"/>
    </location>
</feature>
<dbReference type="InterPro" id="IPR025230">
    <property type="entry name" value="DUF4172"/>
</dbReference>
<reference evidence="2 3" key="1">
    <citation type="submission" date="2019-11" db="EMBL/GenBank/DDBJ databases">
        <title>Pseudmonas karstica sp. nov. and Pseudomonas spelaei sp. nov. from caves.</title>
        <authorList>
            <person name="Zeman M."/>
        </authorList>
    </citation>
    <scope>NUCLEOTIDE SEQUENCE [LARGE SCALE GENOMIC DNA]</scope>
    <source>
        <strain evidence="2 3">CCM 7891</strain>
    </source>
</reference>
<protein>
    <submittedName>
        <fullName evidence="2">DUF4172 domain-containing protein</fullName>
    </submittedName>
</protein>
<dbReference type="Proteomes" id="UP000431485">
    <property type="component" value="Unassembled WGS sequence"/>
</dbReference>
<dbReference type="AlphaFoldDB" id="A0A7X2V0V7"/>
<keyword evidence="3" id="KW-1185">Reference proteome</keyword>
<dbReference type="EMBL" id="WLYI01000031">
    <property type="protein sequence ID" value="MTD21555.1"/>
    <property type="molecule type" value="Genomic_DNA"/>
</dbReference>
<organism evidence="2 3">
    <name type="scientific">Pseudomonas karstica</name>
    <dbReference type="NCBI Taxonomy" id="1055468"/>
    <lineage>
        <taxon>Bacteria</taxon>
        <taxon>Pseudomonadati</taxon>
        <taxon>Pseudomonadota</taxon>
        <taxon>Gammaproteobacteria</taxon>
        <taxon>Pseudomonadales</taxon>
        <taxon>Pseudomonadaceae</taxon>
        <taxon>Pseudomonas</taxon>
    </lineage>
</organism>
<evidence type="ECO:0000313" key="2">
    <source>
        <dbReference type="EMBL" id="MTD21555.1"/>
    </source>
</evidence>
<dbReference type="Pfam" id="PF13776">
    <property type="entry name" value="DUF4172"/>
    <property type="match status" value="1"/>
</dbReference>
<gene>
    <name evidence="2" type="ORF">GIR22_20740</name>
</gene>
<name>A0A7X2V0V7_9PSED</name>
<sequence length="130" mass="14753">MHWDWQLPVRPDFRFGTERIRVSEEHFLKGSGIVIGALHHLDADARDGLTLELISQGVADRSTIAGETQGRASVQSSYCLQEALTQIRFELRISQSQYRAATLDAHTASKTVSDYLLKPMNRTREALRER</sequence>
<dbReference type="RefSeq" id="WP_154745134.1">
    <property type="nucleotide sequence ID" value="NZ_JBHSTG010000002.1"/>
</dbReference>
<comment type="caution">
    <text evidence="2">The sequence shown here is derived from an EMBL/GenBank/DDBJ whole genome shotgun (WGS) entry which is preliminary data.</text>
</comment>
<proteinExistence type="predicted"/>
<dbReference type="OrthoDB" id="9807853at2"/>
<evidence type="ECO:0000259" key="1">
    <source>
        <dbReference type="Pfam" id="PF13776"/>
    </source>
</evidence>